<gene>
    <name evidence="2" type="ORF">MAM1_0005d00560</name>
</gene>
<dbReference type="SUPFAM" id="SSF117839">
    <property type="entry name" value="WWE domain"/>
    <property type="match status" value="1"/>
</dbReference>
<dbReference type="InterPro" id="IPR037197">
    <property type="entry name" value="WWE_dom_sf"/>
</dbReference>
<dbReference type="Proteomes" id="UP000053815">
    <property type="component" value="Unassembled WGS sequence"/>
</dbReference>
<dbReference type="InterPro" id="IPR004170">
    <property type="entry name" value="WWE_dom"/>
</dbReference>
<keyword evidence="3" id="KW-1185">Reference proteome</keyword>
<accession>A0A0C9M4C7</accession>
<dbReference type="EMBL" id="DF836294">
    <property type="protein sequence ID" value="GAN01129.1"/>
    <property type="molecule type" value="Genomic_DNA"/>
</dbReference>
<protein>
    <recommendedName>
        <fullName evidence="1">WWE domain-containing protein</fullName>
    </recommendedName>
</protein>
<evidence type="ECO:0000259" key="1">
    <source>
        <dbReference type="Pfam" id="PF02825"/>
    </source>
</evidence>
<dbReference type="OrthoDB" id="2241411at2759"/>
<dbReference type="AlphaFoldDB" id="A0A0C9M4C7"/>
<proteinExistence type="predicted"/>
<organism evidence="2">
    <name type="scientific">Mucor ambiguus</name>
    <dbReference type="NCBI Taxonomy" id="91626"/>
    <lineage>
        <taxon>Eukaryota</taxon>
        <taxon>Fungi</taxon>
        <taxon>Fungi incertae sedis</taxon>
        <taxon>Mucoromycota</taxon>
        <taxon>Mucoromycotina</taxon>
        <taxon>Mucoromycetes</taxon>
        <taxon>Mucorales</taxon>
        <taxon>Mucorineae</taxon>
        <taxon>Mucoraceae</taxon>
        <taxon>Mucor</taxon>
    </lineage>
</organism>
<dbReference type="Pfam" id="PF02825">
    <property type="entry name" value="WWE"/>
    <property type="match status" value="1"/>
</dbReference>
<feature type="domain" description="WWE" evidence="1">
    <location>
        <begin position="2"/>
        <end position="42"/>
    </location>
</feature>
<sequence length="124" mass="14944">MVIWFFENNHFANAWIPFDRSNQKKLEYVYRHHEEIVQLWSQKQNDTTAPLIKNTVIDLDEEDDSIHPDIQYDHSCIYINLKDSHFEHNITLYPTMLLGSLPDRDILIIRAEMMDHKNNKYLLE</sequence>
<evidence type="ECO:0000313" key="3">
    <source>
        <dbReference type="Proteomes" id="UP000053815"/>
    </source>
</evidence>
<name>A0A0C9M4C7_9FUNG</name>
<reference evidence="2" key="1">
    <citation type="submission" date="2014-09" db="EMBL/GenBank/DDBJ databases">
        <title>Draft genome sequence of an oleaginous Mucoromycotina fungus Mucor ambiguus NBRC6742.</title>
        <authorList>
            <person name="Takeda I."/>
            <person name="Yamane N."/>
            <person name="Morita T."/>
            <person name="Tamano K."/>
            <person name="Machida M."/>
            <person name="Baker S."/>
            <person name="Koike H."/>
        </authorList>
    </citation>
    <scope>NUCLEOTIDE SEQUENCE</scope>
    <source>
        <strain evidence="2">NBRC 6742</strain>
    </source>
</reference>
<evidence type="ECO:0000313" key="2">
    <source>
        <dbReference type="EMBL" id="GAN01129.1"/>
    </source>
</evidence>